<evidence type="ECO:0000313" key="1">
    <source>
        <dbReference type="EMBL" id="VFJ73618.1"/>
    </source>
</evidence>
<proteinExistence type="predicted"/>
<organism evidence="1">
    <name type="scientific">Candidatus Kentrum sp. FW</name>
    <dbReference type="NCBI Taxonomy" id="2126338"/>
    <lineage>
        <taxon>Bacteria</taxon>
        <taxon>Pseudomonadati</taxon>
        <taxon>Pseudomonadota</taxon>
        <taxon>Gammaproteobacteria</taxon>
        <taxon>Candidatus Kentrum</taxon>
    </lineage>
</organism>
<sequence>MRLPHITNTIRAWICWPRTEDNERIVDVRYLSEMAYLKRLTYSTAKTIVENLKLG</sequence>
<dbReference type="EMBL" id="CAADFE010000053">
    <property type="protein sequence ID" value="VFJ73618.1"/>
    <property type="molecule type" value="Genomic_DNA"/>
</dbReference>
<accession>A0A450TWW4</accession>
<dbReference type="AlphaFoldDB" id="A0A450TWW4"/>
<gene>
    <name evidence="1" type="ORF">BECKFW1821C_GA0114237_105318</name>
</gene>
<protein>
    <submittedName>
        <fullName evidence="1">Uncharacterized protein</fullName>
    </submittedName>
</protein>
<name>A0A450TWW4_9GAMM</name>
<reference evidence="1" key="1">
    <citation type="submission" date="2019-02" db="EMBL/GenBank/DDBJ databases">
        <authorList>
            <person name="Gruber-Vodicka R. H."/>
            <person name="Seah K. B. B."/>
        </authorList>
    </citation>
    <scope>NUCLEOTIDE SEQUENCE</scope>
    <source>
        <strain evidence="1">BECK_BZ131</strain>
    </source>
</reference>